<evidence type="ECO:0000259" key="1">
    <source>
        <dbReference type="Pfam" id="PF13335"/>
    </source>
</evidence>
<gene>
    <name evidence="2" type="ORF">GURASL_05420</name>
</gene>
<evidence type="ECO:0000313" key="2">
    <source>
        <dbReference type="EMBL" id="BDV41619.1"/>
    </source>
</evidence>
<dbReference type="EMBL" id="AP027151">
    <property type="protein sequence ID" value="BDV41619.1"/>
    <property type="molecule type" value="Genomic_DNA"/>
</dbReference>
<dbReference type="Gene3D" id="3.40.50.300">
    <property type="entry name" value="P-loop containing nucleotide triphosphate hydrolases"/>
    <property type="match status" value="1"/>
</dbReference>
<keyword evidence="3" id="KW-1185">Reference proteome</keyword>
<reference evidence="2 3" key="1">
    <citation type="submission" date="2022-12" db="EMBL/GenBank/DDBJ databases">
        <title>Polyphasic characterization of Geotalea uranireducens NIT-SL11 newly isolated from a complex of sewage sludge and microbially reduced graphene oxide.</title>
        <authorList>
            <person name="Xie L."/>
            <person name="Yoshida N."/>
            <person name="Meng L."/>
        </authorList>
    </citation>
    <scope>NUCLEOTIDE SEQUENCE [LARGE SCALE GENOMIC DNA]</scope>
    <source>
        <strain evidence="2 3">NIT-SL11</strain>
    </source>
</reference>
<name>A0ABN6VN27_9BACT</name>
<proteinExistence type="predicted"/>
<dbReference type="RefSeq" id="WP_282001626.1">
    <property type="nucleotide sequence ID" value="NZ_AP027151.1"/>
</dbReference>
<sequence length="81" mass="9444">MEENRWRHCNVHMASRQFCEPDAAGHRFLEVVTETLGFSVRAHTRILKVARTIADPEGAESIREHHIAEAVQYRSLDRKQF</sequence>
<dbReference type="Pfam" id="PF13335">
    <property type="entry name" value="Mg_chelatase_C"/>
    <property type="match status" value="1"/>
</dbReference>
<protein>
    <recommendedName>
        <fullName evidence="1">Mg chelatase-related protein C-terminal domain-containing protein</fullName>
    </recommendedName>
</protein>
<evidence type="ECO:0000313" key="3">
    <source>
        <dbReference type="Proteomes" id="UP001317705"/>
    </source>
</evidence>
<accession>A0ABN6VN27</accession>
<organism evidence="2 3">
    <name type="scientific">Geotalea uraniireducens</name>
    <dbReference type="NCBI Taxonomy" id="351604"/>
    <lineage>
        <taxon>Bacteria</taxon>
        <taxon>Pseudomonadati</taxon>
        <taxon>Thermodesulfobacteriota</taxon>
        <taxon>Desulfuromonadia</taxon>
        <taxon>Geobacterales</taxon>
        <taxon>Geobacteraceae</taxon>
        <taxon>Geotalea</taxon>
    </lineage>
</organism>
<feature type="domain" description="Mg chelatase-related protein C-terminal" evidence="1">
    <location>
        <begin position="3"/>
        <end position="74"/>
    </location>
</feature>
<dbReference type="Proteomes" id="UP001317705">
    <property type="component" value="Chromosome"/>
</dbReference>
<dbReference type="InterPro" id="IPR027417">
    <property type="entry name" value="P-loop_NTPase"/>
</dbReference>
<dbReference type="InterPro" id="IPR025158">
    <property type="entry name" value="Mg_chelat-rel_C"/>
</dbReference>